<dbReference type="Pfam" id="PF00668">
    <property type="entry name" value="Condensation"/>
    <property type="match status" value="1"/>
</dbReference>
<dbReference type="SMART" id="SM00823">
    <property type="entry name" value="PKS_PP"/>
    <property type="match status" value="1"/>
</dbReference>
<dbReference type="PANTHER" id="PTHR45527:SF14">
    <property type="entry name" value="PLIPASTATIN SYNTHASE SUBUNIT B"/>
    <property type="match status" value="1"/>
</dbReference>
<evidence type="ECO:0000259" key="5">
    <source>
        <dbReference type="PROSITE" id="PS50075"/>
    </source>
</evidence>
<dbReference type="InterPro" id="IPR036736">
    <property type="entry name" value="ACP-like_sf"/>
</dbReference>
<keyword evidence="2" id="KW-0596">Phosphopantetheine</keyword>
<dbReference type="GO" id="GO:0043041">
    <property type="term" value="P:amino acid activation for nonribosomal peptide biosynthetic process"/>
    <property type="evidence" value="ECO:0007669"/>
    <property type="project" value="TreeGrafter"/>
</dbReference>
<accession>A0A1G8GNJ0</accession>
<evidence type="ECO:0000256" key="4">
    <source>
        <dbReference type="SAM" id="MobiDB-lite"/>
    </source>
</evidence>
<dbReference type="Pfam" id="PF00550">
    <property type="entry name" value="PP-binding"/>
    <property type="match status" value="1"/>
</dbReference>
<feature type="region of interest" description="Disordered" evidence="4">
    <location>
        <begin position="240"/>
        <end position="264"/>
    </location>
</feature>
<dbReference type="GO" id="GO:0003824">
    <property type="term" value="F:catalytic activity"/>
    <property type="evidence" value="ECO:0007669"/>
    <property type="project" value="InterPro"/>
</dbReference>
<organism evidence="6 7">
    <name type="scientific">Sinosporangium album</name>
    <dbReference type="NCBI Taxonomy" id="504805"/>
    <lineage>
        <taxon>Bacteria</taxon>
        <taxon>Bacillati</taxon>
        <taxon>Actinomycetota</taxon>
        <taxon>Actinomycetes</taxon>
        <taxon>Streptosporangiales</taxon>
        <taxon>Streptosporangiaceae</taxon>
        <taxon>Sinosporangium</taxon>
    </lineage>
</organism>
<dbReference type="Gene3D" id="1.10.1200.10">
    <property type="entry name" value="ACP-like"/>
    <property type="match status" value="1"/>
</dbReference>
<feature type="domain" description="Carrier" evidence="5">
    <location>
        <begin position="1037"/>
        <end position="1112"/>
    </location>
</feature>
<dbReference type="CDD" id="cd19531">
    <property type="entry name" value="LCL_NRPS-like"/>
    <property type="match status" value="1"/>
</dbReference>
<dbReference type="InterPro" id="IPR009081">
    <property type="entry name" value="PP-bd_ACP"/>
</dbReference>
<dbReference type="GO" id="GO:0008610">
    <property type="term" value="P:lipid biosynthetic process"/>
    <property type="evidence" value="ECO:0007669"/>
    <property type="project" value="UniProtKB-ARBA"/>
</dbReference>
<dbReference type="Gene3D" id="3.40.50.12780">
    <property type="entry name" value="N-terminal domain of ligase-like"/>
    <property type="match status" value="1"/>
</dbReference>
<dbReference type="GO" id="GO:0005829">
    <property type="term" value="C:cytosol"/>
    <property type="evidence" value="ECO:0007669"/>
    <property type="project" value="TreeGrafter"/>
</dbReference>
<comment type="cofactor">
    <cofactor evidence="1">
        <name>pantetheine 4'-phosphate</name>
        <dbReference type="ChEBI" id="CHEBI:47942"/>
    </cofactor>
</comment>
<dbReference type="AlphaFoldDB" id="A0A1G8GNJ0"/>
<dbReference type="OrthoDB" id="3671989at2"/>
<feature type="region of interest" description="Disordered" evidence="4">
    <location>
        <begin position="1112"/>
        <end position="1147"/>
    </location>
</feature>
<evidence type="ECO:0000256" key="1">
    <source>
        <dbReference type="ARBA" id="ARBA00001957"/>
    </source>
</evidence>
<dbReference type="InterPro" id="IPR001242">
    <property type="entry name" value="Condensation_dom"/>
</dbReference>
<dbReference type="InterPro" id="IPR045851">
    <property type="entry name" value="AMP-bd_C_sf"/>
</dbReference>
<dbReference type="InterPro" id="IPR020806">
    <property type="entry name" value="PKS_PP-bd"/>
</dbReference>
<keyword evidence="7" id="KW-1185">Reference proteome</keyword>
<dbReference type="STRING" id="504805.SAMN05421505_12826"/>
<dbReference type="Pfam" id="PF00501">
    <property type="entry name" value="AMP-binding"/>
    <property type="match status" value="1"/>
</dbReference>
<dbReference type="Pfam" id="PF13193">
    <property type="entry name" value="AMP-binding_C"/>
    <property type="match status" value="1"/>
</dbReference>
<dbReference type="PANTHER" id="PTHR45527">
    <property type="entry name" value="NONRIBOSOMAL PEPTIDE SYNTHETASE"/>
    <property type="match status" value="1"/>
</dbReference>
<feature type="compositionally biased region" description="Polar residues" evidence="4">
    <location>
        <begin position="1136"/>
        <end position="1147"/>
    </location>
</feature>
<dbReference type="InterPro" id="IPR023213">
    <property type="entry name" value="CAT-like_dom_sf"/>
</dbReference>
<dbReference type="Gene3D" id="3.30.559.10">
    <property type="entry name" value="Chloramphenicol acetyltransferase-like domain"/>
    <property type="match status" value="1"/>
</dbReference>
<protein>
    <submittedName>
        <fullName evidence="6">Nonribosomal peptide synthetase DhbF</fullName>
    </submittedName>
</protein>
<dbReference type="GO" id="GO:0044550">
    <property type="term" value="P:secondary metabolite biosynthetic process"/>
    <property type="evidence" value="ECO:0007669"/>
    <property type="project" value="TreeGrafter"/>
</dbReference>
<dbReference type="SUPFAM" id="SSF52777">
    <property type="entry name" value="CoA-dependent acyltransferases"/>
    <property type="match status" value="2"/>
</dbReference>
<reference evidence="6 7" key="1">
    <citation type="submission" date="2016-10" db="EMBL/GenBank/DDBJ databases">
        <authorList>
            <person name="de Groot N.N."/>
        </authorList>
    </citation>
    <scope>NUCLEOTIDE SEQUENCE [LARGE SCALE GENOMIC DNA]</scope>
    <source>
        <strain evidence="6 7">CPCC 201354</strain>
    </source>
</reference>
<dbReference type="RefSeq" id="WP_093173494.1">
    <property type="nucleotide sequence ID" value="NZ_FNCN01000028.1"/>
</dbReference>
<feature type="region of interest" description="Disordered" evidence="4">
    <location>
        <begin position="617"/>
        <end position="676"/>
    </location>
</feature>
<evidence type="ECO:0000256" key="2">
    <source>
        <dbReference type="ARBA" id="ARBA00022450"/>
    </source>
</evidence>
<dbReference type="FunFam" id="3.40.50.980:FF:000002">
    <property type="entry name" value="Enterobactin synthetase component F"/>
    <property type="match status" value="1"/>
</dbReference>
<feature type="region of interest" description="Disordered" evidence="4">
    <location>
        <begin position="23"/>
        <end position="45"/>
    </location>
</feature>
<dbReference type="PROSITE" id="PS00455">
    <property type="entry name" value="AMP_BINDING"/>
    <property type="match status" value="1"/>
</dbReference>
<dbReference type="SUPFAM" id="SSF56801">
    <property type="entry name" value="Acetyl-CoA synthetase-like"/>
    <property type="match status" value="1"/>
</dbReference>
<dbReference type="InterPro" id="IPR000873">
    <property type="entry name" value="AMP-dep_synth/lig_dom"/>
</dbReference>
<dbReference type="CDD" id="cd17643">
    <property type="entry name" value="A_NRPS_Cytc1-like"/>
    <property type="match status" value="1"/>
</dbReference>
<dbReference type="PROSITE" id="PS50075">
    <property type="entry name" value="CARRIER"/>
    <property type="match status" value="1"/>
</dbReference>
<dbReference type="InterPro" id="IPR010071">
    <property type="entry name" value="AA_adenyl_dom"/>
</dbReference>
<evidence type="ECO:0000256" key="3">
    <source>
        <dbReference type="ARBA" id="ARBA00022553"/>
    </source>
</evidence>
<name>A0A1G8GNJ0_9ACTN</name>
<feature type="compositionally biased region" description="Basic and acidic residues" evidence="4">
    <location>
        <begin position="1112"/>
        <end position="1127"/>
    </location>
</feature>
<dbReference type="Proteomes" id="UP000198923">
    <property type="component" value="Unassembled WGS sequence"/>
</dbReference>
<dbReference type="NCBIfam" id="TIGR01733">
    <property type="entry name" value="AA-adenyl-dom"/>
    <property type="match status" value="1"/>
</dbReference>
<dbReference type="InterPro" id="IPR025110">
    <property type="entry name" value="AMP-bd_C"/>
</dbReference>
<dbReference type="InterPro" id="IPR020845">
    <property type="entry name" value="AMP-binding_CS"/>
</dbReference>
<keyword evidence="3" id="KW-0597">Phosphoprotein</keyword>
<evidence type="ECO:0000313" key="6">
    <source>
        <dbReference type="EMBL" id="SDH95965.1"/>
    </source>
</evidence>
<gene>
    <name evidence="6" type="ORF">SAMN05421505_12826</name>
</gene>
<dbReference type="SUPFAM" id="SSF47336">
    <property type="entry name" value="ACP-like"/>
    <property type="match status" value="1"/>
</dbReference>
<evidence type="ECO:0000313" key="7">
    <source>
        <dbReference type="Proteomes" id="UP000198923"/>
    </source>
</evidence>
<proteinExistence type="predicted"/>
<dbReference type="EMBL" id="FNCN01000028">
    <property type="protein sequence ID" value="SDH95965.1"/>
    <property type="molecule type" value="Genomic_DNA"/>
</dbReference>
<dbReference type="Gene3D" id="3.30.300.30">
    <property type="match status" value="1"/>
</dbReference>
<dbReference type="GO" id="GO:0031177">
    <property type="term" value="F:phosphopantetheine binding"/>
    <property type="evidence" value="ECO:0007669"/>
    <property type="project" value="InterPro"/>
</dbReference>
<feature type="compositionally biased region" description="Gly residues" evidence="4">
    <location>
        <begin position="638"/>
        <end position="654"/>
    </location>
</feature>
<dbReference type="Gene3D" id="3.30.559.30">
    <property type="entry name" value="Nonribosomal peptide synthetase, condensation domain"/>
    <property type="match status" value="1"/>
</dbReference>
<dbReference type="InterPro" id="IPR042099">
    <property type="entry name" value="ANL_N_sf"/>
</dbReference>
<sequence length="1147" mass="121983">MTAESDELAAKRRELLALLLEEEGLTGAGKPDDGPVARGGGGEAPLSSAQQRVWFFQQLDPGSAVYNLSVGMRLTGPLDVDALRDAIAHVADRHEVLRTTYHQTADGTPVQRVHAALPIPVPAVDADGEDAALAAARRAGRRPFDLSADAPLRALLVRLAPGVHLAVLVVHHIACDDLTWAVLLPEIAGAYAALAEGGTPRLPELPVQYADYAAWEQGRLAAGAMEEQAAYWVERLTPPPPRTALPLDRPRPGSAGPEAGEASLPLPAPVSAAVRDLARACGTTPFMALLAAFAVLLHRSTRETDIAVGTPAVLREDAQLQGLVGNFVNTLVMRIDLDGDPTFREVLRRVQQVCAEAYAHQEVPFDRVVEQVQPRRLPGRGPVFDVMFLLFAPTLAGVSLPGLDVAEMHLHNGTTQFDVTMAVLNGDDGFTPTVIYRTELFDPGSAEQLLANYAALLAGVTAHPDLPIGRVALRPAGGEPPAAAGLDGPPRTLPELFADVVAAHADRTAVVCGDARLTYRELDRRADALAGELVRRGAGPGGLVALLVPRSADFVAALLAVLKSGAAYVPLDPDQPAERLALIVEDARPALVVTTAGLASAVPYGTAALLLSDVGESDVGESQIGEPDPGESDNGESDNGGTGIGGMDVGGTGVGSPDRPPGPADTDPTDTDPAYVIYTSGSTGRPKGVLVSHRNVVRLFTGTAPWYGFGPDDVWTLFHSGAFDFSVWEIWGALLHGGRLVVVPQDLTRGPEEFLDLLAAERVTVLNQTPSAFAQLMRAEAESPRGDLALRYVIFGGEALDLPALRAWYDRHPDDTPRLVNMYGITETTVHVTWLPLDRETAVSATGSLIGRPLPDLRVHVLDEAGQPVPVGIVGEMYVSGPGVALGYLNRPDLDRGRFLPDPFTGGRMYRTGDLARLRADGGLEFAGRADEQIKLRGYRIEPGEIESTLRDHPGVADAVVLLDGERLAAHLVAAPGERPAAGALREHAAARLPAYMVPAAFAWHGALPLTPHGKLDRRVLAAAATAAEVSGAAHVAARDALEEDISRIWREALGRERVSVDDNFFDLGGHSLLLAKIRPLLERACGHAVPIVDLYTHPTVASLARHLRDERSPDLSSVRERAERQRRVAARMAGTRQSGIRQKGQQ</sequence>